<keyword evidence="3 5" id="KW-1133">Transmembrane helix</keyword>
<feature type="transmembrane region" description="Helical" evidence="5">
    <location>
        <begin position="446"/>
        <end position="466"/>
    </location>
</feature>
<feature type="transmembrane region" description="Helical" evidence="5">
    <location>
        <begin position="390"/>
        <end position="413"/>
    </location>
</feature>
<dbReference type="EMBL" id="CAJNNV010000453">
    <property type="protein sequence ID" value="CAE8582680.1"/>
    <property type="molecule type" value="Genomic_DNA"/>
</dbReference>
<dbReference type="AlphaFoldDB" id="A0A813D879"/>
<accession>A0A813D879</accession>
<evidence type="ECO:0000256" key="3">
    <source>
        <dbReference type="ARBA" id="ARBA00022989"/>
    </source>
</evidence>
<keyword evidence="4 5" id="KW-0472">Membrane</keyword>
<name>A0A813D879_POLGL</name>
<proteinExistence type="predicted"/>
<feature type="transmembrane region" description="Helical" evidence="5">
    <location>
        <begin position="357"/>
        <end position="378"/>
    </location>
</feature>
<evidence type="ECO:0000256" key="5">
    <source>
        <dbReference type="SAM" id="Phobius"/>
    </source>
</evidence>
<sequence length="534" mass="55240">MTLSNRRRAAATAATLGFVSAIAPAFVEASFGQFAPQTAFAFSHKRHPSQPNFRSAGWRAPRSRSAPVISVLDGQVGVWPRSSSLQAQKSADGAVNTEISLGGRVLQRLQRIAGVVFFITLDFRLKAAGISTPIAGMLGVFSLLVVLEASLGASVAGKVFSALEPGYRFLVKWASLFFVPALVKLPLALVKGDIPFSAVPSLVVLLVLGYLGSFFSCVGIANVFPPAVAVAAPTPSVLVPAAEKPAVVPLLKSPYPRPGAPFKKRWLPAYLAGMAIAVVLAKLGMASQTTAQAAFMLCASLFSFGGGQGAPAQFKALCHPLFTCIFGSWIAAWLWAVQAGPSVSFLDVLSTYGAWPGAGALLSCMLGPAVGALSLLLYERRKLIRQEMVPIMATSVASAAVSLFGTAALARALGLPQALGLASLSRCVTSAIASDMATSLGANQTLTVAMVVVTGFLGVALAPTLFGKLNLKSARTRGLAMAASAHGLGTVSLAESDKEAFPYSAVGFVLVAAASALLVQVPPVRSALVWILST</sequence>
<dbReference type="PANTHER" id="PTHR30249:SF0">
    <property type="entry name" value="PLASTIDAL GLYCOLATE_GLYCERATE TRANSLOCATOR 1, CHLOROPLASTIC"/>
    <property type="match status" value="1"/>
</dbReference>
<keyword evidence="2 5" id="KW-0812">Transmembrane</keyword>
<reference evidence="6" key="1">
    <citation type="submission" date="2021-02" db="EMBL/GenBank/DDBJ databases">
        <authorList>
            <person name="Dougan E. K."/>
            <person name="Rhodes N."/>
            <person name="Thang M."/>
            <person name="Chan C."/>
        </authorList>
    </citation>
    <scope>NUCLEOTIDE SEQUENCE</scope>
</reference>
<gene>
    <name evidence="6" type="ORF">PGLA1383_LOCUS1675</name>
</gene>
<evidence type="ECO:0000256" key="2">
    <source>
        <dbReference type="ARBA" id="ARBA00022692"/>
    </source>
</evidence>
<comment type="caution">
    <text evidence="6">The sequence shown here is derived from an EMBL/GenBank/DDBJ whole genome shotgun (WGS) entry which is preliminary data.</text>
</comment>
<dbReference type="OMA" id="MGKPSPF"/>
<feature type="transmembrane region" description="Helical" evidence="5">
    <location>
        <begin position="134"/>
        <end position="157"/>
    </location>
</feature>
<evidence type="ECO:0000313" key="6">
    <source>
        <dbReference type="EMBL" id="CAE8582680.1"/>
    </source>
</evidence>
<evidence type="ECO:0008006" key="8">
    <source>
        <dbReference type="Google" id="ProtNLM"/>
    </source>
</evidence>
<organism evidence="6 7">
    <name type="scientific">Polarella glacialis</name>
    <name type="common">Dinoflagellate</name>
    <dbReference type="NCBI Taxonomy" id="89957"/>
    <lineage>
        <taxon>Eukaryota</taxon>
        <taxon>Sar</taxon>
        <taxon>Alveolata</taxon>
        <taxon>Dinophyceae</taxon>
        <taxon>Suessiales</taxon>
        <taxon>Suessiaceae</taxon>
        <taxon>Polarella</taxon>
    </lineage>
</organism>
<evidence type="ECO:0000313" key="7">
    <source>
        <dbReference type="Proteomes" id="UP000654075"/>
    </source>
</evidence>
<dbReference type="Proteomes" id="UP000654075">
    <property type="component" value="Unassembled WGS sequence"/>
</dbReference>
<feature type="transmembrane region" description="Helical" evidence="5">
    <location>
        <begin position="169"/>
        <end position="190"/>
    </location>
</feature>
<feature type="transmembrane region" description="Helical" evidence="5">
    <location>
        <begin position="500"/>
        <end position="519"/>
    </location>
</feature>
<protein>
    <recommendedName>
        <fullName evidence="8">Plastidal glycolate/glycerate translocator 1, chloroplastic</fullName>
    </recommendedName>
</protein>
<dbReference type="InterPro" id="IPR007300">
    <property type="entry name" value="CidB/LrgB"/>
</dbReference>
<dbReference type="PANTHER" id="PTHR30249">
    <property type="entry name" value="PUTATIVE SEROTONIN TRANSPORTER"/>
    <property type="match status" value="1"/>
</dbReference>
<keyword evidence="7" id="KW-1185">Reference proteome</keyword>
<feature type="transmembrane region" description="Helical" evidence="5">
    <location>
        <begin position="317"/>
        <end position="337"/>
    </location>
</feature>
<evidence type="ECO:0000256" key="4">
    <source>
        <dbReference type="ARBA" id="ARBA00023136"/>
    </source>
</evidence>
<feature type="transmembrane region" description="Helical" evidence="5">
    <location>
        <begin position="267"/>
        <end position="285"/>
    </location>
</feature>
<dbReference type="OrthoDB" id="2502820at2759"/>
<dbReference type="GO" id="GO:0016020">
    <property type="term" value="C:membrane"/>
    <property type="evidence" value="ECO:0007669"/>
    <property type="project" value="UniProtKB-SubCell"/>
</dbReference>
<feature type="transmembrane region" description="Helical" evidence="5">
    <location>
        <begin position="202"/>
        <end position="224"/>
    </location>
</feature>
<dbReference type="Pfam" id="PF04172">
    <property type="entry name" value="LrgB"/>
    <property type="match status" value="1"/>
</dbReference>
<comment type="subcellular location">
    <subcellularLocation>
        <location evidence="1">Membrane</location>
        <topology evidence="1">Multi-pass membrane protein</topology>
    </subcellularLocation>
</comment>
<evidence type="ECO:0000256" key="1">
    <source>
        <dbReference type="ARBA" id="ARBA00004141"/>
    </source>
</evidence>